<protein>
    <submittedName>
        <fullName evidence="2">Modin</fullName>
    </submittedName>
</protein>
<keyword evidence="1" id="KW-0472">Membrane</keyword>
<reference evidence="3" key="1">
    <citation type="journal article" date="2017" name="BMC Genomics">
        <title>Gapless genome assembly of Colletotrichum higginsianum reveals chromosome structure and association of transposable elements with secondary metabolite gene clusters.</title>
        <authorList>
            <person name="Dallery J.-F."/>
            <person name="Lapalu N."/>
            <person name="Zampounis A."/>
            <person name="Pigne S."/>
            <person name="Luyten I."/>
            <person name="Amselem J."/>
            <person name="Wittenberg A.H.J."/>
            <person name="Zhou S."/>
            <person name="de Queiroz M.V."/>
            <person name="Robin G.P."/>
            <person name="Auger A."/>
            <person name="Hainaut M."/>
            <person name="Henrissat B."/>
            <person name="Kim K.-T."/>
            <person name="Lee Y.-H."/>
            <person name="Lespinet O."/>
            <person name="Schwartz D.C."/>
            <person name="Thon M.R."/>
            <person name="O'Connell R.J."/>
        </authorList>
    </citation>
    <scope>NUCLEOTIDE SEQUENCE [LARGE SCALE GENOMIC DNA]</scope>
    <source>
        <strain evidence="3">IMI 349063</strain>
    </source>
</reference>
<evidence type="ECO:0000256" key="1">
    <source>
        <dbReference type="SAM" id="Phobius"/>
    </source>
</evidence>
<dbReference type="OrthoDB" id="5227693at2759"/>
<evidence type="ECO:0000313" key="3">
    <source>
        <dbReference type="Proteomes" id="UP000092177"/>
    </source>
</evidence>
<name>A0A1B7Y347_COLHI</name>
<evidence type="ECO:0000313" key="2">
    <source>
        <dbReference type="EMBL" id="OBR06395.1"/>
    </source>
</evidence>
<proteinExistence type="predicted"/>
<keyword evidence="1" id="KW-1133">Transmembrane helix</keyword>
<accession>A0A1B7Y347</accession>
<dbReference type="KEGG" id="chig:CH63R_10515"/>
<dbReference type="GeneID" id="28869596"/>
<feature type="transmembrane region" description="Helical" evidence="1">
    <location>
        <begin position="13"/>
        <end position="32"/>
    </location>
</feature>
<keyword evidence="1" id="KW-0812">Transmembrane</keyword>
<keyword evidence="3" id="KW-1185">Reference proteome</keyword>
<dbReference type="Proteomes" id="UP000092177">
    <property type="component" value="Unassembled WGS sequence"/>
</dbReference>
<comment type="caution">
    <text evidence="2">The sequence shown here is derived from an EMBL/GenBank/DDBJ whole genome shotgun (WGS) entry which is preliminary data.</text>
</comment>
<dbReference type="RefSeq" id="XP_018154913.1">
    <property type="nucleotide sequence ID" value="XM_018305489.1"/>
</dbReference>
<organism evidence="2 3">
    <name type="scientific">Colletotrichum higginsianum (strain IMI 349063)</name>
    <name type="common">Crucifer anthracnose fungus</name>
    <dbReference type="NCBI Taxonomy" id="759273"/>
    <lineage>
        <taxon>Eukaryota</taxon>
        <taxon>Fungi</taxon>
        <taxon>Dikarya</taxon>
        <taxon>Ascomycota</taxon>
        <taxon>Pezizomycotina</taxon>
        <taxon>Sordariomycetes</taxon>
        <taxon>Hypocreomycetidae</taxon>
        <taxon>Glomerellales</taxon>
        <taxon>Glomerellaceae</taxon>
        <taxon>Colletotrichum</taxon>
        <taxon>Colletotrichum destructivum species complex</taxon>
    </lineage>
</organism>
<gene>
    <name evidence="2" type="ORF">CH63R_10515</name>
</gene>
<dbReference type="VEuPathDB" id="FungiDB:CH63R_10515"/>
<dbReference type="EMBL" id="LTAN01000007">
    <property type="protein sequence ID" value="OBR06395.1"/>
    <property type="molecule type" value="Genomic_DNA"/>
</dbReference>
<dbReference type="AlphaFoldDB" id="A0A1B7Y347"/>
<sequence>MSADDGDDKGVELIVAIVALVISVFAFIIAIFQALQQYYASATGYSSCTQKVMGDWAQFTRRRFRWDEFRFEVEFEVPVIFVAPPTNHRGPLGKHNDKEITYMTGTSDSYKKTFTWDQQQYDQVDRSLRAGNSRQAIHTADNELANWLGLLMAIQRMERESRTWQDNEYFGHGNPQWEDQTPCHPHAPTAAVTHTLAVGMQRKKKSWDSMPDNMKKPYATTTISHLVEVAGMLGVHWKEFNRNEDRYRAQGNGFSITGYDVDDLGIVFSFEKTGPTWFHENRVVPDNRVKELCFGYCPTIFRPEASNNHKYADEPKDIGTLQLGSMAAIAETLVVIGCNTNTVRYFRKPQPDTRHIHLFPVAFELLGMVGVVFQIPGTAFRMLPNPTIWHWDRKSFSLRTFLADFVHAMADAPAADQRLLKSTEVSSCVGVIAAEAGTIESKFQDLESLDGPEAILRPTNNAEERIYSNDLVVALHAAIARCDEFLKHHDRAHLVQNVLRVHLQEILRILNDTDGEYKAVVAAAAAATAAPDATDKSRSNADQAQDLFIQRPTAAAAAAAAPVVAKTSEESKKAQKEISLLQKLDAASSGERHAVLAEIYLFFVRKRVVEVVCRQMLADKTRRERGARSIVSAASGEPVSHDQEQQVNDVWCMLVFRMMCWLLLHDFHGKDIQVEKSEVFGSRLPVYIT</sequence>